<feature type="signal peptide" evidence="6">
    <location>
        <begin position="1"/>
        <end position="26"/>
    </location>
</feature>
<dbReference type="PANTHER" id="PTHR31609">
    <property type="entry name" value="YDJC DEACETYLASE FAMILY MEMBER"/>
    <property type="match status" value="1"/>
</dbReference>
<dbReference type="Proteomes" id="UP000614272">
    <property type="component" value="Unassembled WGS sequence"/>
</dbReference>
<dbReference type="RefSeq" id="WP_218962409.1">
    <property type="nucleotide sequence ID" value="NZ_BMGJ01000012.1"/>
</dbReference>
<organism evidence="7 8">
    <name type="scientific">Lacimicrobium alkaliphilum</name>
    <dbReference type="NCBI Taxonomy" id="1526571"/>
    <lineage>
        <taxon>Bacteria</taxon>
        <taxon>Pseudomonadati</taxon>
        <taxon>Pseudomonadota</taxon>
        <taxon>Gammaproteobacteria</taxon>
        <taxon>Alteromonadales</taxon>
        <taxon>Alteromonadaceae</taxon>
        <taxon>Lacimicrobium</taxon>
    </lineage>
</organism>
<keyword evidence="2" id="KW-0479">Metal-binding</keyword>
<accession>A0ABQ1RLI0</accession>
<gene>
    <name evidence="7" type="ORF">GCM10011357_27570</name>
</gene>
<dbReference type="EMBL" id="BMGJ01000012">
    <property type="protein sequence ID" value="GGD70965.1"/>
    <property type="molecule type" value="Genomic_DNA"/>
</dbReference>
<dbReference type="Gene3D" id="3.20.20.370">
    <property type="entry name" value="Glycoside hydrolase/deacetylase"/>
    <property type="match status" value="1"/>
</dbReference>
<comment type="cofactor">
    <cofactor evidence="1">
        <name>Mg(2+)</name>
        <dbReference type="ChEBI" id="CHEBI:18420"/>
    </cofactor>
</comment>
<evidence type="ECO:0008006" key="9">
    <source>
        <dbReference type="Google" id="ProtNLM"/>
    </source>
</evidence>
<keyword evidence="4" id="KW-0460">Magnesium</keyword>
<evidence type="ECO:0000256" key="2">
    <source>
        <dbReference type="ARBA" id="ARBA00022723"/>
    </source>
</evidence>
<reference evidence="8" key="1">
    <citation type="journal article" date="2019" name="Int. J. Syst. Evol. Microbiol.">
        <title>The Global Catalogue of Microorganisms (GCM) 10K type strain sequencing project: providing services to taxonomists for standard genome sequencing and annotation.</title>
        <authorList>
            <consortium name="The Broad Institute Genomics Platform"/>
            <consortium name="The Broad Institute Genome Sequencing Center for Infectious Disease"/>
            <person name="Wu L."/>
            <person name="Ma J."/>
        </authorList>
    </citation>
    <scope>NUCLEOTIDE SEQUENCE [LARGE SCALE GENOMIC DNA]</scope>
    <source>
        <strain evidence="8">CGMCC 1.12923</strain>
    </source>
</reference>
<name>A0ABQ1RLI0_9ALTE</name>
<comment type="caution">
    <text evidence="7">The sequence shown here is derived from an EMBL/GenBank/DDBJ whole genome shotgun (WGS) entry which is preliminary data.</text>
</comment>
<sequence>MKILLRRLVAMFALTAIASGSATAIADESARLIIRVDDIGMTHATNQGLKDLAELNIPFAASVMFTTPWYQEGVEILKKNPQISAGVHLTLNAEWRYYRWGPIAGRNEVPSLINETGYFYPSTAEFLAQDINLDEVKLELEAQIQRALETGLDIAYVDYHMRTALSTPEMVEVVSDLAKKYELRMSMRMGEAYTTMFDVPIDQKKQRFLTHLDTKLVSNKTNMLIIHAARNHPEMQALIDLNNPIMNTEDMEPLVALHRSTELDMLLSPEVKKRFASGKIKLINYHDVPNPFAKNGGSPEKTQ</sequence>
<keyword evidence="3" id="KW-0378">Hydrolase</keyword>
<keyword evidence="6" id="KW-0732">Signal</keyword>
<keyword evidence="5" id="KW-0119">Carbohydrate metabolism</keyword>
<evidence type="ECO:0000256" key="1">
    <source>
        <dbReference type="ARBA" id="ARBA00001946"/>
    </source>
</evidence>
<protein>
    <recommendedName>
        <fullName evidence="9">ChbG/HpnK family deacetylase</fullName>
    </recommendedName>
</protein>
<evidence type="ECO:0000256" key="4">
    <source>
        <dbReference type="ARBA" id="ARBA00022842"/>
    </source>
</evidence>
<evidence type="ECO:0000256" key="3">
    <source>
        <dbReference type="ARBA" id="ARBA00022801"/>
    </source>
</evidence>
<dbReference type="InterPro" id="IPR006879">
    <property type="entry name" value="YdjC-like"/>
</dbReference>
<dbReference type="Pfam" id="PF04794">
    <property type="entry name" value="YdjC"/>
    <property type="match status" value="1"/>
</dbReference>
<evidence type="ECO:0000256" key="6">
    <source>
        <dbReference type="SAM" id="SignalP"/>
    </source>
</evidence>
<evidence type="ECO:0000313" key="8">
    <source>
        <dbReference type="Proteomes" id="UP000614272"/>
    </source>
</evidence>
<dbReference type="PANTHER" id="PTHR31609:SF1">
    <property type="entry name" value="CARBOHYDRATE DEACETYLASE"/>
    <property type="match status" value="1"/>
</dbReference>
<dbReference type="InterPro" id="IPR011330">
    <property type="entry name" value="Glyco_hydro/deAcase_b/a-brl"/>
</dbReference>
<dbReference type="SUPFAM" id="SSF88713">
    <property type="entry name" value="Glycoside hydrolase/deacetylase"/>
    <property type="match status" value="1"/>
</dbReference>
<keyword evidence="8" id="KW-1185">Reference proteome</keyword>
<evidence type="ECO:0000313" key="7">
    <source>
        <dbReference type="EMBL" id="GGD70965.1"/>
    </source>
</evidence>
<feature type="chain" id="PRO_5046698106" description="ChbG/HpnK family deacetylase" evidence="6">
    <location>
        <begin position="27"/>
        <end position="303"/>
    </location>
</feature>
<evidence type="ECO:0000256" key="5">
    <source>
        <dbReference type="ARBA" id="ARBA00023277"/>
    </source>
</evidence>
<proteinExistence type="predicted"/>